<dbReference type="PANTHER" id="PTHR22891">
    <property type="entry name" value="EUKARYOTIC TRANSLATION INITIATION FACTOR 2C"/>
    <property type="match status" value="1"/>
</dbReference>
<evidence type="ECO:0000259" key="1">
    <source>
        <dbReference type="PROSITE" id="PS50822"/>
    </source>
</evidence>
<dbReference type="InterPro" id="IPR012337">
    <property type="entry name" value="RNaseH-like_sf"/>
</dbReference>
<dbReference type="SUPFAM" id="SSF53098">
    <property type="entry name" value="Ribonuclease H-like"/>
    <property type="match status" value="1"/>
</dbReference>
<accession>A0AA41V6G1</accession>
<dbReference type="EMBL" id="JAJJMA010124502">
    <property type="protein sequence ID" value="MCL7032526.1"/>
    <property type="molecule type" value="Genomic_DNA"/>
</dbReference>
<dbReference type="Proteomes" id="UP001177140">
    <property type="component" value="Unassembled WGS sequence"/>
</dbReference>
<keyword evidence="3" id="KW-1185">Reference proteome</keyword>
<reference evidence="2" key="1">
    <citation type="submission" date="2022-03" db="EMBL/GenBank/DDBJ databases">
        <title>A functionally conserved STORR gene fusion in Papaver species that diverged 16.8 million years ago.</title>
        <authorList>
            <person name="Catania T."/>
        </authorList>
    </citation>
    <scope>NUCLEOTIDE SEQUENCE</scope>
    <source>
        <strain evidence="2">S-191538</strain>
    </source>
</reference>
<feature type="domain" description="Piwi" evidence="1">
    <location>
        <begin position="36"/>
        <end position="89"/>
    </location>
</feature>
<organism evidence="2 3">
    <name type="scientific">Papaver nudicaule</name>
    <name type="common">Iceland poppy</name>
    <dbReference type="NCBI Taxonomy" id="74823"/>
    <lineage>
        <taxon>Eukaryota</taxon>
        <taxon>Viridiplantae</taxon>
        <taxon>Streptophyta</taxon>
        <taxon>Embryophyta</taxon>
        <taxon>Tracheophyta</taxon>
        <taxon>Spermatophyta</taxon>
        <taxon>Magnoliopsida</taxon>
        <taxon>Ranunculales</taxon>
        <taxon>Papaveraceae</taxon>
        <taxon>Papaveroideae</taxon>
        <taxon>Papaver</taxon>
    </lineage>
</organism>
<proteinExistence type="predicted"/>
<evidence type="ECO:0000313" key="3">
    <source>
        <dbReference type="Proteomes" id="UP001177140"/>
    </source>
</evidence>
<dbReference type="InterPro" id="IPR003165">
    <property type="entry name" value="Piwi"/>
</dbReference>
<feature type="non-terminal residue" evidence="2">
    <location>
        <position position="89"/>
    </location>
</feature>
<dbReference type="GO" id="GO:0003676">
    <property type="term" value="F:nucleic acid binding"/>
    <property type="evidence" value="ECO:0007669"/>
    <property type="project" value="InterPro"/>
</dbReference>
<gene>
    <name evidence="2" type="ORF">MKW94_004519</name>
</gene>
<sequence>MRPGRPDQIERTLVDLHKEANSILAKEPGQGNQLQLLIIILPDQTGSYGTIKRVCETELGIVSQCCRPTHALRFNPQYLENVCMKINVK</sequence>
<dbReference type="PROSITE" id="PS50822">
    <property type="entry name" value="PIWI"/>
    <property type="match status" value="1"/>
</dbReference>
<dbReference type="Gene3D" id="3.40.50.2300">
    <property type="match status" value="1"/>
</dbReference>
<comment type="caution">
    <text evidence="2">The sequence shown here is derived from an EMBL/GenBank/DDBJ whole genome shotgun (WGS) entry which is preliminary data.</text>
</comment>
<protein>
    <recommendedName>
        <fullName evidence="1">Piwi domain-containing protein</fullName>
    </recommendedName>
</protein>
<evidence type="ECO:0000313" key="2">
    <source>
        <dbReference type="EMBL" id="MCL7032526.1"/>
    </source>
</evidence>
<dbReference type="Pfam" id="PF02171">
    <property type="entry name" value="Piwi"/>
    <property type="match status" value="1"/>
</dbReference>
<dbReference type="AlphaFoldDB" id="A0AA41V6G1"/>
<name>A0AA41V6G1_PAPNU</name>